<keyword evidence="6" id="KW-1185">Reference proteome</keyword>
<dbReference type="InterPro" id="IPR015422">
    <property type="entry name" value="PyrdxlP-dep_Trfase_small"/>
</dbReference>
<keyword evidence="3 5" id="KW-0808">Transferase</keyword>
<evidence type="ECO:0000313" key="6">
    <source>
        <dbReference type="Proteomes" id="UP000199382"/>
    </source>
</evidence>
<dbReference type="STRING" id="571298.SAMN04488026_100575"/>
<dbReference type="InterPro" id="IPR015424">
    <property type="entry name" value="PyrdxlP-dep_Trfase"/>
</dbReference>
<reference evidence="5 6" key="1">
    <citation type="submission" date="2016-10" db="EMBL/GenBank/DDBJ databases">
        <authorList>
            <person name="de Groot N.N."/>
        </authorList>
    </citation>
    <scope>NUCLEOTIDE SEQUENCE [LARGE SCALE GENOMIC DNA]</scope>
    <source>
        <strain evidence="5 6">DSM 25294</strain>
    </source>
</reference>
<evidence type="ECO:0000256" key="3">
    <source>
        <dbReference type="ARBA" id="ARBA00022679"/>
    </source>
</evidence>
<dbReference type="Gene3D" id="3.90.1150.10">
    <property type="entry name" value="Aspartate Aminotransferase, domain 1"/>
    <property type="match status" value="1"/>
</dbReference>
<gene>
    <name evidence="5" type="ORF">SAMN04488026_100575</name>
</gene>
<dbReference type="InterPro" id="IPR004839">
    <property type="entry name" value="Aminotransferase_I/II_large"/>
</dbReference>
<evidence type="ECO:0000256" key="1">
    <source>
        <dbReference type="ARBA" id="ARBA00001933"/>
    </source>
</evidence>
<dbReference type="GO" id="GO:0008483">
    <property type="term" value="F:transaminase activity"/>
    <property type="evidence" value="ECO:0007669"/>
    <property type="project" value="UniProtKB-KW"/>
</dbReference>
<dbReference type="Proteomes" id="UP000199382">
    <property type="component" value="Unassembled WGS sequence"/>
</dbReference>
<dbReference type="Pfam" id="PF00155">
    <property type="entry name" value="Aminotran_1_2"/>
    <property type="match status" value="1"/>
</dbReference>
<accession>A0A1G8MBJ4</accession>
<organism evidence="5 6">
    <name type="scientific">Aliiruegeria lutimaris</name>
    <dbReference type="NCBI Taxonomy" id="571298"/>
    <lineage>
        <taxon>Bacteria</taxon>
        <taxon>Pseudomonadati</taxon>
        <taxon>Pseudomonadota</taxon>
        <taxon>Alphaproteobacteria</taxon>
        <taxon>Rhodobacterales</taxon>
        <taxon>Roseobacteraceae</taxon>
        <taxon>Aliiruegeria</taxon>
    </lineage>
</organism>
<sequence length="407" mass="44289">MTPIPEAVQKIERMTFPERFAGLPDYAFPRLRKLLAASQPGGEVIDMTIGEPRHAMPGFVAEVLAANTDGFAKYPPNEGTPELRAAICDWVERRYGVALDPESQVMALNGTREGLFGAAIALCPETKGGKKPAILVPNPFYQVYAVAALTAAADPIFVPATTETGFLPDYAAIPAEILDRTAIAYVCSPSNPQGAVADMGYWRDLLALAERHDFRIFADECYSEIYRTAPPTGALQAAKEVGADPERVVIFHSLSKRSNLPGLRSGFVASGPECMLRIRQLRAYAGAPLPLPLQRVAERVWADEAHVEASLALYQQKFRLADAIFSGVRNYVGPEGGFFLWLPVEDGEAAAIKAYEQTGVRVLPGAYLGRDEEGGNPGKGYIRVAMVADLDELQRGLTLLRDCIYKE</sequence>
<keyword evidence="2 5" id="KW-0032">Aminotransferase</keyword>
<dbReference type="Gene3D" id="3.40.640.10">
    <property type="entry name" value="Type I PLP-dependent aspartate aminotransferase-like (Major domain)"/>
    <property type="match status" value="1"/>
</dbReference>
<dbReference type="SUPFAM" id="SSF53383">
    <property type="entry name" value="PLP-dependent transferases"/>
    <property type="match status" value="1"/>
</dbReference>
<evidence type="ECO:0000256" key="2">
    <source>
        <dbReference type="ARBA" id="ARBA00022576"/>
    </source>
</evidence>
<dbReference type="CDD" id="cd00609">
    <property type="entry name" value="AAT_like"/>
    <property type="match status" value="1"/>
</dbReference>
<dbReference type="PANTHER" id="PTHR42832:SF3">
    <property type="entry name" value="L-GLUTAMINE--4-(METHYLSULFANYL)-2-OXOBUTANOATE AMINOTRANSFERASE"/>
    <property type="match status" value="1"/>
</dbReference>
<dbReference type="InterPro" id="IPR050881">
    <property type="entry name" value="LL-DAP_aminotransferase"/>
</dbReference>
<dbReference type="InterPro" id="IPR015421">
    <property type="entry name" value="PyrdxlP-dep_Trfase_major"/>
</dbReference>
<dbReference type="GO" id="GO:0030170">
    <property type="term" value="F:pyridoxal phosphate binding"/>
    <property type="evidence" value="ECO:0007669"/>
    <property type="project" value="InterPro"/>
</dbReference>
<name>A0A1G8MBJ4_9RHOB</name>
<protein>
    <submittedName>
        <fullName evidence="5">Aspartate/methionine/tyrosine aminotransferase</fullName>
    </submittedName>
</protein>
<evidence type="ECO:0000259" key="4">
    <source>
        <dbReference type="Pfam" id="PF00155"/>
    </source>
</evidence>
<dbReference type="PANTHER" id="PTHR42832">
    <property type="entry name" value="AMINO ACID AMINOTRANSFERASE"/>
    <property type="match status" value="1"/>
</dbReference>
<dbReference type="EMBL" id="FNEK01000005">
    <property type="protein sequence ID" value="SDI65306.1"/>
    <property type="molecule type" value="Genomic_DNA"/>
</dbReference>
<dbReference type="AlphaFoldDB" id="A0A1G8MBJ4"/>
<comment type="cofactor">
    <cofactor evidence="1">
        <name>pyridoxal 5'-phosphate</name>
        <dbReference type="ChEBI" id="CHEBI:597326"/>
    </cofactor>
</comment>
<proteinExistence type="predicted"/>
<evidence type="ECO:0000313" key="5">
    <source>
        <dbReference type="EMBL" id="SDI65306.1"/>
    </source>
</evidence>
<feature type="domain" description="Aminotransferase class I/classII large" evidence="4">
    <location>
        <begin position="43"/>
        <end position="392"/>
    </location>
</feature>